<evidence type="ECO:0000313" key="2">
    <source>
        <dbReference type="Proteomes" id="UP000712080"/>
    </source>
</evidence>
<dbReference type="EMBL" id="JAAMPU010000108">
    <property type="protein sequence ID" value="NMH29620.1"/>
    <property type="molecule type" value="Genomic_DNA"/>
</dbReference>
<dbReference type="Proteomes" id="UP000712080">
    <property type="component" value="Unassembled WGS sequence"/>
</dbReference>
<name>A0A972FQQ4_9FLAO</name>
<evidence type="ECO:0000313" key="1">
    <source>
        <dbReference type="EMBL" id="NMH29620.1"/>
    </source>
</evidence>
<accession>A0A972FQQ4</accession>
<sequence>MNLVYEIEHSTAHRPIRDRIANSVLADEALFPQLFFCALDTKSDFHFKACWIMELVLNQKISLIEPYLDEFCQSLPYFENDSALRSISKICLFICERHFGKNQTVFASKEQLQHISEACFDWLISDGKVAMKAYAMRALFLTGKDFDWIYPELGTILEKDFPHHSAAYKAAARELLKKLKR</sequence>
<gene>
    <name evidence="1" type="ORF">G6047_16385</name>
</gene>
<keyword evidence="2" id="KW-1185">Reference proteome</keyword>
<proteinExistence type="predicted"/>
<evidence type="ECO:0008006" key="3">
    <source>
        <dbReference type="Google" id="ProtNLM"/>
    </source>
</evidence>
<dbReference type="AlphaFoldDB" id="A0A972FQQ4"/>
<protein>
    <recommendedName>
        <fullName evidence="3">Adenylosuccinate lyase</fullName>
    </recommendedName>
</protein>
<reference evidence="1" key="1">
    <citation type="submission" date="2020-02" db="EMBL/GenBank/DDBJ databases">
        <title>Flavobacterium sp. genome.</title>
        <authorList>
            <person name="Jung H.S."/>
            <person name="Baek J.H."/>
            <person name="Jeon C.O."/>
        </authorList>
    </citation>
    <scope>NUCLEOTIDE SEQUENCE</scope>
    <source>
        <strain evidence="1">SE-s28</strain>
    </source>
</reference>
<organism evidence="1 2">
    <name type="scientific">Flavobacterium silvaticum</name>
    <dbReference type="NCBI Taxonomy" id="1852020"/>
    <lineage>
        <taxon>Bacteria</taxon>
        <taxon>Pseudomonadati</taxon>
        <taxon>Bacteroidota</taxon>
        <taxon>Flavobacteriia</taxon>
        <taxon>Flavobacteriales</taxon>
        <taxon>Flavobacteriaceae</taxon>
        <taxon>Flavobacterium</taxon>
    </lineage>
</organism>
<comment type="caution">
    <text evidence="1">The sequence shown here is derived from an EMBL/GenBank/DDBJ whole genome shotgun (WGS) entry which is preliminary data.</text>
</comment>